<gene>
    <name evidence="1" type="ORF">Alo02nite_20440</name>
    <name evidence="2" type="ORF">BJ964_004126</name>
</gene>
<keyword evidence="4" id="KW-1185">Reference proteome</keyword>
<reference evidence="2 3" key="1">
    <citation type="submission" date="2020-08" db="EMBL/GenBank/DDBJ databases">
        <title>Sequencing the genomes of 1000 actinobacteria strains.</title>
        <authorList>
            <person name="Klenk H.-P."/>
        </authorList>
    </citation>
    <scope>NUCLEOTIDE SEQUENCE [LARGE SCALE GENOMIC DNA]</scope>
    <source>
        <strain evidence="2 3">DSM 43150</strain>
    </source>
</reference>
<sequence length="85" mass="9088">MLPEPVPVRVLAPAEPAGLIVRDGDLVEASGPVEEGELCAPAMVPVSLGKIRVNMVQLTQPLYDKFAVIGLDHLILDPWIRPVGP</sequence>
<proteinExistence type="predicted"/>
<dbReference type="AlphaFoldDB" id="A0A7W7HG82"/>
<evidence type="ECO:0000313" key="2">
    <source>
        <dbReference type="EMBL" id="MBB4749965.1"/>
    </source>
</evidence>
<accession>A0A7W7HG82</accession>
<dbReference type="EMBL" id="BOMP01000031">
    <property type="protein sequence ID" value="GIE39146.1"/>
    <property type="molecule type" value="Genomic_DNA"/>
</dbReference>
<dbReference type="RefSeq" id="WP_188122203.1">
    <property type="nucleotide sequence ID" value="NZ_BOMP01000031.1"/>
</dbReference>
<dbReference type="EMBL" id="JACHNC010000001">
    <property type="protein sequence ID" value="MBB4749965.1"/>
    <property type="molecule type" value="Genomic_DNA"/>
</dbReference>
<organism evidence="2 3">
    <name type="scientific">Actinoplanes lobatus</name>
    <dbReference type="NCBI Taxonomy" id="113568"/>
    <lineage>
        <taxon>Bacteria</taxon>
        <taxon>Bacillati</taxon>
        <taxon>Actinomycetota</taxon>
        <taxon>Actinomycetes</taxon>
        <taxon>Micromonosporales</taxon>
        <taxon>Micromonosporaceae</taxon>
        <taxon>Actinoplanes</taxon>
    </lineage>
</organism>
<evidence type="ECO:0000313" key="3">
    <source>
        <dbReference type="Proteomes" id="UP000590511"/>
    </source>
</evidence>
<name>A0A7W7HG82_9ACTN</name>
<dbReference type="Proteomes" id="UP000631312">
    <property type="component" value="Unassembled WGS sequence"/>
</dbReference>
<comment type="caution">
    <text evidence="2">The sequence shown here is derived from an EMBL/GenBank/DDBJ whole genome shotgun (WGS) entry which is preliminary data.</text>
</comment>
<reference evidence="1 4" key="2">
    <citation type="submission" date="2021-01" db="EMBL/GenBank/DDBJ databases">
        <title>Whole genome shotgun sequence of Actinoplanes lobatus NBRC 12513.</title>
        <authorList>
            <person name="Komaki H."/>
            <person name="Tamura T."/>
        </authorList>
    </citation>
    <scope>NUCLEOTIDE SEQUENCE [LARGE SCALE GENOMIC DNA]</scope>
    <source>
        <strain evidence="1 4">NBRC 12513</strain>
    </source>
</reference>
<evidence type="ECO:0000313" key="1">
    <source>
        <dbReference type="EMBL" id="GIE39146.1"/>
    </source>
</evidence>
<protein>
    <submittedName>
        <fullName evidence="2">Uncharacterized protein</fullName>
    </submittedName>
</protein>
<evidence type="ECO:0000313" key="4">
    <source>
        <dbReference type="Proteomes" id="UP000631312"/>
    </source>
</evidence>
<dbReference type="Proteomes" id="UP000590511">
    <property type="component" value="Unassembled WGS sequence"/>
</dbReference>